<feature type="chain" id="PRO_5017339858" description="Lipoprotein" evidence="1">
    <location>
        <begin position="28"/>
        <end position="192"/>
    </location>
</feature>
<evidence type="ECO:0000256" key="1">
    <source>
        <dbReference type="SAM" id="SignalP"/>
    </source>
</evidence>
<organism evidence="2 3">
    <name type="scientific">Henriciella mobilis</name>
    <dbReference type="NCBI Taxonomy" id="2305467"/>
    <lineage>
        <taxon>Bacteria</taxon>
        <taxon>Pseudomonadati</taxon>
        <taxon>Pseudomonadota</taxon>
        <taxon>Alphaproteobacteria</taxon>
        <taxon>Hyphomonadales</taxon>
        <taxon>Hyphomonadaceae</taxon>
        <taxon>Henriciella</taxon>
    </lineage>
</organism>
<sequence>MKIIRNIRRAGLIAAAVLALGAGPALACSCAPAESAEAQAAGYDLVAVVTVGESWALESESETAEAEAYKSYQDEKAEALRTYAEALAAGEDVPPLADFMDNFYSQSTYRPAPYVIGSHLTMMHVQSVLKGEMSRHVVVKSMDPGMPACGVRYRPGAQVLLLAQGSNGVYRTSMCDRAQFPLEDFEAALNTE</sequence>
<dbReference type="AlphaFoldDB" id="A0A399R7S2"/>
<comment type="caution">
    <text evidence="2">The sequence shown here is derived from an EMBL/GenBank/DDBJ whole genome shotgun (WGS) entry which is preliminary data.</text>
</comment>
<dbReference type="PROSITE" id="PS51257">
    <property type="entry name" value="PROKAR_LIPOPROTEIN"/>
    <property type="match status" value="1"/>
</dbReference>
<keyword evidence="3" id="KW-1185">Reference proteome</keyword>
<reference evidence="2 3" key="1">
    <citation type="submission" date="2018-08" db="EMBL/GenBank/DDBJ databases">
        <title>Henriciella mobilis sp. nov., isolated from seawater.</title>
        <authorList>
            <person name="Cheng H."/>
            <person name="Wu Y.-H."/>
            <person name="Xu X.-W."/>
            <person name="Guo L.-L."/>
        </authorList>
    </citation>
    <scope>NUCLEOTIDE SEQUENCE [LARGE SCALE GENOMIC DNA]</scope>
    <source>
        <strain evidence="2 3">JN25</strain>
    </source>
</reference>
<keyword evidence="1" id="KW-0732">Signal</keyword>
<feature type="signal peptide" evidence="1">
    <location>
        <begin position="1"/>
        <end position="27"/>
    </location>
</feature>
<evidence type="ECO:0000313" key="2">
    <source>
        <dbReference type="EMBL" id="RIJ26714.1"/>
    </source>
</evidence>
<evidence type="ECO:0008006" key="4">
    <source>
        <dbReference type="Google" id="ProtNLM"/>
    </source>
</evidence>
<gene>
    <name evidence="2" type="ORF">D1223_17355</name>
</gene>
<protein>
    <recommendedName>
        <fullName evidence="4">Lipoprotein</fullName>
    </recommendedName>
</protein>
<dbReference type="Proteomes" id="UP000266385">
    <property type="component" value="Unassembled WGS sequence"/>
</dbReference>
<name>A0A399R7S2_9PROT</name>
<evidence type="ECO:0000313" key="3">
    <source>
        <dbReference type="Proteomes" id="UP000266385"/>
    </source>
</evidence>
<dbReference type="EMBL" id="QWFX01000016">
    <property type="protein sequence ID" value="RIJ26714.1"/>
    <property type="molecule type" value="Genomic_DNA"/>
</dbReference>
<dbReference type="RefSeq" id="WP_119377608.1">
    <property type="nucleotide sequence ID" value="NZ_QWFX01000016.1"/>
</dbReference>
<proteinExistence type="predicted"/>
<accession>A0A399R7S2</accession>